<organism evidence="4 5">
    <name type="scientific">Thalassobacillus hwangdonensis</name>
    <dbReference type="NCBI Taxonomy" id="546108"/>
    <lineage>
        <taxon>Bacteria</taxon>
        <taxon>Bacillati</taxon>
        <taxon>Bacillota</taxon>
        <taxon>Bacilli</taxon>
        <taxon>Bacillales</taxon>
        <taxon>Bacillaceae</taxon>
        <taxon>Thalassobacillus</taxon>
    </lineage>
</organism>
<evidence type="ECO:0000256" key="1">
    <source>
        <dbReference type="PROSITE-ProRule" id="PRU00285"/>
    </source>
</evidence>
<evidence type="ECO:0000313" key="5">
    <source>
        <dbReference type="Proteomes" id="UP001596990"/>
    </source>
</evidence>
<dbReference type="Pfam" id="PF00011">
    <property type="entry name" value="HSP20"/>
    <property type="match status" value="1"/>
</dbReference>
<dbReference type="CDD" id="cd06464">
    <property type="entry name" value="ACD_sHsps-like"/>
    <property type="match status" value="1"/>
</dbReference>
<dbReference type="Gene3D" id="2.60.40.790">
    <property type="match status" value="1"/>
</dbReference>
<name>A0ABW3L178_9BACI</name>
<proteinExistence type="inferred from homology"/>
<dbReference type="SUPFAM" id="SSF49764">
    <property type="entry name" value="HSP20-like chaperones"/>
    <property type="match status" value="1"/>
</dbReference>
<protein>
    <submittedName>
        <fullName evidence="4">Hsp20/alpha crystallin family protein</fullName>
    </submittedName>
</protein>
<dbReference type="InterPro" id="IPR031107">
    <property type="entry name" value="Small_HSP"/>
</dbReference>
<evidence type="ECO:0000256" key="2">
    <source>
        <dbReference type="RuleBase" id="RU003616"/>
    </source>
</evidence>
<comment type="caution">
    <text evidence="4">The sequence shown here is derived from an EMBL/GenBank/DDBJ whole genome shotgun (WGS) entry which is preliminary data.</text>
</comment>
<dbReference type="InterPro" id="IPR008978">
    <property type="entry name" value="HSP20-like_chaperone"/>
</dbReference>
<reference evidence="5" key="1">
    <citation type="journal article" date="2019" name="Int. J. Syst. Evol. Microbiol.">
        <title>The Global Catalogue of Microorganisms (GCM) 10K type strain sequencing project: providing services to taxonomists for standard genome sequencing and annotation.</title>
        <authorList>
            <consortium name="The Broad Institute Genomics Platform"/>
            <consortium name="The Broad Institute Genome Sequencing Center for Infectious Disease"/>
            <person name="Wu L."/>
            <person name="Ma J."/>
        </authorList>
    </citation>
    <scope>NUCLEOTIDE SEQUENCE [LARGE SCALE GENOMIC DNA]</scope>
    <source>
        <strain evidence="5">CCUG 56607</strain>
    </source>
</reference>
<dbReference type="RefSeq" id="WP_386058476.1">
    <property type="nucleotide sequence ID" value="NZ_JBHTKL010000002.1"/>
</dbReference>
<dbReference type="EMBL" id="JBHTKL010000002">
    <property type="protein sequence ID" value="MFD1019131.1"/>
    <property type="molecule type" value="Genomic_DNA"/>
</dbReference>
<gene>
    <name evidence="4" type="ORF">ACFQ2J_07995</name>
</gene>
<dbReference type="PROSITE" id="PS01031">
    <property type="entry name" value="SHSP"/>
    <property type="match status" value="1"/>
</dbReference>
<keyword evidence="5" id="KW-1185">Reference proteome</keyword>
<evidence type="ECO:0000259" key="3">
    <source>
        <dbReference type="PROSITE" id="PS01031"/>
    </source>
</evidence>
<evidence type="ECO:0000313" key="4">
    <source>
        <dbReference type="EMBL" id="MFD1019131.1"/>
    </source>
</evidence>
<dbReference type="PANTHER" id="PTHR11527">
    <property type="entry name" value="HEAT-SHOCK PROTEIN 20 FAMILY MEMBER"/>
    <property type="match status" value="1"/>
</dbReference>
<dbReference type="InterPro" id="IPR002068">
    <property type="entry name" value="A-crystallin/Hsp20_dom"/>
</dbReference>
<feature type="domain" description="SHSP" evidence="3">
    <location>
        <begin position="36"/>
        <end position="141"/>
    </location>
</feature>
<sequence>MASEENKRPRTRSMFDDLFELQPNRSLMDTMNDFFQNTMSKSIPVQVKESNDSYNLSVQLPGVAKEDIDLEMRGEYLHITVDRQQSITDTKAGYSSKKDMYLERRIRIPSDAMRQHMTARYDNGLLSISFPKVKGKKIDID</sequence>
<dbReference type="Proteomes" id="UP001596990">
    <property type="component" value="Unassembled WGS sequence"/>
</dbReference>
<comment type="similarity">
    <text evidence="1 2">Belongs to the small heat shock protein (HSP20) family.</text>
</comment>
<accession>A0ABW3L178</accession>